<name>A0A345UGC1_9BACT</name>
<feature type="transmembrane region" description="Helical" evidence="12">
    <location>
        <begin position="193"/>
        <end position="218"/>
    </location>
</feature>
<keyword evidence="3 12" id="KW-1003">Cell membrane</keyword>
<feature type="binding site" evidence="12">
    <location>
        <position position="146"/>
    </location>
    <ligand>
        <name>Zn(2+)</name>
        <dbReference type="ChEBI" id="CHEBI:29105"/>
        <note>catalytic</note>
    </ligand>
</feature>
<dbReference type="GO" id="GO:0006508">
    <property type="term" value="P:proteolysis"/>
    <property type="evidence" value="ECO:0007669"/>
    <property type="project" value="UniProtKB-KW"/>
</dbReference>
<dbReference type="CDD" id="cd07335">
    <property type="entry name" value="M48B_HtpX_like"/>
    <property type="match status" value="1"/>
</dbReference>
<dbReference type="Pfam" id="PF01435">
    <property type="entry name" value="Peptidase_M48"/>
    <property type="match status" value="1"/>
</dbReference>
<evidence type="ECO:0000256" key="3">
    <source>
        <dbReference type="ARBA" id="ARBA00022475"/>
    </source>
</evidence>
<dbReference type="HAMAP" id="MF_00188">
    <property type="entry name" value="Pept_M48_protease_HtpX"/>
    <property type="match status" value="1"/>
</dbReference>
<evidence type="ECO:0000256" key="8">
    <source>
        <dbReference type="ARBA" id="ARBA00022833"/>
    </source>
</evidence>
<reference evidence="14 15" key="1">
    <citation type="submission" date="2018-03" db="EMBL/GenBank/DDBJ databases">
        <title>Phenotypic and genomic properties of Cyclonatronum proteinivorum gen. nov., sp. nov., a haloalkaliphilic bacteroidete from soda lakes possessing Na+-translocating rhodopsin.</title>
        <authorList>
            <person name="Toshchakov S.V."/>
            <person name="Korzhenkov A."/>
            <person name="Samarov N.I."/>
            <person name="Kublanov I.V."/>
            <person name="Muntyan M.S."/>
            <person name="Sorokin D.Y."/>
        </authorList>
    </citation>
    <scope>NUCLEOTIDE SEQUENCE [LARGE SCALE GENOMIC DNA]</scope>
    <source>
        <strain evidence="14 15">Omega</strain>
    </source>
</reference>
<dbReference type="GO" id="GO:0004222">
    <property type="term" value="F:metalloendopeptidase activity"/>
    <property type="evidence" value="ECO:0007669"/>
    <property type="project" value="UniProtKB-UniRule"/>
</dbReference>
<keyword evidence="15" id="KW-1185">Reference proteome</keyword>
<evidence type="ECO:0000313" key="14">
    <source>
        <dbReference type="EMBL" id="AXI99522.1"/>
    </source>
</evidence>
<feature type="active site" evidence="12">
    <location>
        <position position="147"/>
    </location>
</feature>
<keyword evidence="14" id="KW-0346">Stress response</keyword>
<dbReference type="InterPro" id="IPR022919">
    <property type="entry name" value="Pept_M48_protease_HtpX"/>
</dbReference>
<evidence type="ECO:0000259" key="13">
    <source>
        <dbReference type="Pfam" id="PF01435"/>
    </source>
</evidence>
<dbReference type="OrthoDB" id="9810445at2"/>
<dbReference type="Gene3D" id="3.30.2010.10">
    <property type="entry name" value="Metalloproteases ('zincins'), catalytic domain"/>
    <property type="match status" value="1"/>
</dbReference>
<dbReference type="GO" id="GO:0005886">
    <property type="term" value="C:plasma membrane"/>
    <property type="evidence" value="ECO:0007669"/>
    <property type="project" value="UniProtKB-SubCell"/>
</dbReference>
<accession>A0A345UGC1</accession>
<evidence type="ECO:0000256" key="12">
    <source>
        <dbReference type="HAMAP-Rule" id="MF_00188"/>
    </source>
</evidence>
<dbReference type="EMBL" id="CP027806">
    <property type="protein sequence ID" value="AXI99522.1"/>
    <property type="molecule type" value="Genomic_DNA"/>
</dbReference>
<keyword evidence="5 12" id="KW-0812">Transmembrane</keyword>
<dbReference type="Proteomes" id="UP000254808">
    <property type="component" value="Chromosome"/>
</dbReference>
<dbReference type="GO" id="GO:0008270">
    <property type="term" value="F:zinc ion binding"/>
    <property type="evidence" value="ECO:0007669"/>
    <property type="project" value="UniProtKB-UniRule"/>
</dbReference>
<keyword evidence="6 12" id="KW-0479">Metal-binding</keyword>
<evidence type="ECO:0000313" key="15">
    <source>
        <dbReference type="Proteomes" id="UP000254808"/>
    </source>
</evidence>
<feature type="transmembrane region" description="Helical" evidence="12">
    <location>
        <begin position="39"/>
        <end position="60"/>
    </location>
</feature>
<dbReference type="InterPro" id="IPR050083">
    <property type="entry name" value="HtpX_protease"/>
</dbReference>
<dbReference type="InterPro" id="IPR001915">
    <property type="entry name" value="Peptidase_M48"/>
</dbReference>
<feature type="domain" description="Peptidase M48" evidence="13">
    <location>
        <begin position="80"/>
        <end position="292"/>
    </location>
</feature>
<comment type="similarity">
    <text evidence="2 12">Belongs to the peptidase M48B family.</text>
</comment>
<evidence type="ECO:0000256" key="11">
    <source>
        <dbReference type="ARBA" id="ARBA00023136"/>
    </source>
</evidence>
<evidence type="ECO:0000256" key="6">
    <source>
        <dbReference type="ARBA" id="ARBA00022723"/>
    </source>
</evidence>
<evidence type="ECO:0000256" key="10">
    <source>
        <dbReference type="ARBA" id="ARBA00023049"/>
    </source>
</evidence>
<evidence type="ECO:0000256" key="7">
    <source>
        <dbReference type="ARBA" id="ARBA00022801"/>
    </source>
</evidence>
<dbReference type="NCBIfam" id="NF003965">
    <property type="entry name" value="PRK05457.1"/>
    <property type="match status" value="1"/>
</dbReference>
<gene>
    <name evidence="12" type="primary">htpX</name>
    <name evidence="14" type="ORF">CYPRO_0235</name>
</gene>
<proteinExistence type="inferred from homology"/>
<keyword evidence="8 12" id="KW-0862">Zinc</keyword>
<feature type="binding site" evidence="12">
    <location>
        <position position="223"/>
    </location>
    <ligand>
        <name>Zn(2+)</name>
        <dbReference type="ChEBI" id="CHEBI:29105"/>
        <note>catalytic</note>
    </ligand>
</feature>
<feature type="transmembrane region" description="Helical" evidence="12">
    <location>
        <begin position="156"/>
        <end position="181"/>
    </location>
</feature>
<comment type="cofactor">
    <cofactor evidence="12">
        <name>Zn(2+)</name>
        <dbReference type="ChEBI" id="CHEBI:29105"/>
    </cofactor>
    <text evidence="12">Binds 1 zinc ion per subunit.</text>
</comment>
<evidence type="ECO:0000256" key="5">
    <source>
        <dbReference type="ARBA" id="ARBA00022692"/>
    </source>
</evidence>
<organism evidence="14 15">
    <name type="scientific">Cyclonatronum proteinivorum</name>
    <dbReference type="NCBI Taxonomy" id="1457365"/>
    <lineage>
        <taxon>Bacteria</taxon>
        <taxon>Pseudomonadati</taxon>
        <taxon>Balneolota</taxon>
        <taxon>Balneolia</taxon>
        <taxon>Balneolales</taxon>
        <taxon>Cyclonatronaceae</taxon>
        <taxon>Cyclonatronum</taxon>
    </lineage>
</organism>
<keyword evidence="4 12" id="KW-0645">Protease</keyword>
<dbReference type="KEGG" id="cprv:CYPRO_0235"/>
<keyword evidence="10 12" id="KW-0482">Metalloprotease</keyword>
<dbReference type="PANTHER" id="PTHR43221">
    <property type="entry name" value="PROTEASE HTPX"/>
    <property type="match status" value="1"/>
</dbReference>
<evidence type="ECO:0000256" key="2">
    <source>
        <dbReference type="ARBA" id="ARBA00009779"/>
    </source>
</evidence>
<dbReference type="AlphaFoldDB" id="A0A345UGC1"/>
<feature type="binding site" evidence="12">
    <location>
        <position position="150"/>
    </location>
    <ligand>
        <name>Zn(2+)</name>
        <dbReference type="ChEBI" id="CHEBI:29105"/>
        <note>catalytic</note>
    </ligand>
</feature>
<sequence>MFRIALFLLTNLAIIIVAGIVLSILGVGSTLDETGALNLTNLLIICFVFGMIGSVISLLLSKPIAKWSTKAQVITDPRSQAERWLVNEVRDMATRAGIDMPEVAIFPMQQANAYATGWNRNNALVAISSGMLERYSKDEIRAVMGHEIGHVANGDMITLTLIQGVLNTFVMFFARIIGHIVDRQILKNDSGYGIGYFVVTIVMQIVLGILAAMIVMWFSRKREFVADRAGAELGGKAGMISALKHLKAESQVPDQMPESMNAFGISSGKRSGIQALFMSHPPLDERIKALEAA</sequence>
<evidence type="ECO:0000256" key="9">
    <source>
        <dbReference type="ARBA" id="ARBA00022989"/>
    </source>
</evidence>
<keyword evidence="9 12" id="KW-1133">Transmembrane helix</keyword>
<keyword evidence="7 12" id="KW-0378">Hydrolase</keyword>
<keyword evidence="11 12" id="KW-0472">Membrane</keyword>
<comment type="subcellular location">
    <subcellularLocation>
        <location evidence="1 12">Cell membrane</location>
        <topology evidence="1 12">Multi-pass membrane protein</topology>
    </subcellularLocation>
</comment>
<dbReference type="RefSeq" id="WP_114982767.1">
    <property type="nucleotide sequence ID" value="NZ_CP027806.1"/>
</dbReference>
<protein>
    <recommendedName>
        <fullName evidence="12">Protease HtpX homolog</fullName>
        <ecNumber evidence="12">3.4.24.-</ecNumber>
    </recommendedName>
</protein>
<evidence type="ECO:0000256" key="4">
    <source>
        <dbReference type="ARBA" id="ARBA00022670"/>
    </source>
</evidence>
<dbReference type="PANTHER" id="PTHR43221:SF1">
    <property type="entry name" value="PROTEASE HTPX"/>
    <property type="match status" value="1"/>
</dbReference>
<dbReference type="EC" id="3.4.24.-" evidence="12"/>
<feature type="transmembrane region" description="Helical" evidence="12">
    <location>
        <begin position="7"/>
        <end position="27"/>
    </location>
</feature>
<evidence type="ECO:0000256" key="1">
    <source>
        <dbReference type="ARBA" id="ARBA00004651"/>
    </source>
</evidence>